<dbReference type="AlphaFoldDB" id="A0A2T1A4N9"/>
<dbReference type="InterPro" id="IPR050564">
    <property type="entry name" value="F420-G6PD/mer"/>
</dbReference>
<dbReference type="InterPro" id="IPR011251">
    <property type="entry name" value="Luciferase-like_dom"/>
</dbReference>
<name>A0A2T1A4N9_9ACTN</name>
<feature type="region of interest" description="Disordered" evidence="2">
    <location>
        <begin position="1"/>
        <end position="22"/>
    </location>
</feature>
<evidence type="ECO:0000256" key="2">
    <source>
        <dbReference type="SAM" id="MobiDB-lite"/>
    </source>
</evidence>
<dbReference type="Pfam" id="PF00296">
    <property type="entry name" value="Bac_luciferase"/>
    <property type="match status" value="1"/>
</dbReference>
<dbReference type="PANTHER" id="PTHR43244:SF1">
    <property type="entry name" value="5,10-METHYLENETETRAHYDROMETHANOPTERIN REDUCTASE"/>
    <property type="match status" value="1"/>
</dbReference>
<dbReference type="SUPFAM" id="SSF51679">
    <property type="entry name" value="Bacterial luciferase-like"/>
    <property type="match status" value="1"/>
</dbReference>
<keyword evidence="1" id="KW-0560">Oxidoreductase</keyword>
<dbReference type="PANTHER" id="PTHR43244">
    <property type="match status" value="1"/>
</dbReference>
<sequence length="316" mass="34498">MNGTASKKSRRSTRKSDDKQTSCIRRYGADGRVHLPQAGSAANADSLREAAVLAEQLGFAAAWVSDHVVVQKGSVYPPSAYIYEPIVSLTWAAAATSVIELGTTVLVLPMRRPVIMAKMLSSLDILSNGRLIVGGAGGYVVPEFATLGVPMDERGPRTDEAIDIMRAMWTEDPITGDYPVHGVTFDQMRAKPQPGRRIPIWIGGHSGPALRRATRLGDGWHGILAAPRGAEFGDLVAQVSKVREERPESDYVLSVRVPWDGLEDDHDEMLGWIDKLRELGITHILAEPRQRTKDDYLRSIEGLAEVFGRAGALQPL</sequence>
<protein>
    <submittedName>
        <fullName evidence="4">Putative F420-dependent oxidoreductase</fullName>
    </submittedName>
</protein>
<organism evidence="4 5">
    <name type="scientific">Antricoccus suffuscus</name>
    <dbReference type="NCBI Taxonomy" id="1629062"/>
    <lineage>
        <taxon>Bacteria</taxon>
        <taxon>Bacillati</taxon>
        <taxon>Actinomycetota</taxon>
        <taxon>Actinomycetes</taxon>
        <taxon>Geodermatophilales</taxon>
        <taxon>Antricoccaceae</taxon>
        <taxon>Antricoccus</taxon>
    </lineage>
</organism>
<dbReference type="GO" id="GO:0016705">
    <property type="term" value="F:oxidoreductase activity, acting on paired donors, with incorporation or reduction of molecular oxygen"/>
    <property type="evidence" value="ECO:0007669"/>
    <property type="project" value="InterPro"/>
</dbReference>
<comment type="caution">
    <text evidence="4">The sequence shown here is derived from an EMBL/GenBank/DDBJ whole genome shotgun (WGS) entry which is preliminary data.</text>
</comment>
<evidence type="ECO:0000313" key="4">
    <source>
        <dbReference type="EMBL" id="PRZ43514.1"/>
    </source>
</evidence>
<dbReference type="InterPro" id="IPR036661">
    <property type="entry name" value="Luciferase-like_sf"/>
</dbReference>
<dbReference type="EMBL" id="PVUE01000002">
    <property type="protein sequence ID" value="PRZ43514.1"/>
    <property type="molecule type" value="Genomic_DNA"/>
</dbReference>
<evidence type="ECO:0000256" key="1">
    <source>
        <dbReference type="ARBA" id="ARBA00023002"/>
    </source>
</evidence>
<dbReference type="RefSeq" id="WP_170110946.1">
    <property type="nucleotide sequence ID" value="NZ_PVUE01000002.1"/>
</dbReference>
<evidence type="ECO:0000313" key="5">
    <source>
        <dbReference type="Proteomes" id="UP000237752"/>
    </source>
</evidence>
<keyword evidence="5" id="KW-1185">Reference proteome</keyword>
<dbReference type="Gene3D" id="3.20.20.30">
    <property type="entry name" value="Luciferase-like domain"/>
    <property type="match status" value="1"/>
</dbReference>
<feature type="domain" description="Luciferase-like" evidence="3">
    <location>
        <begin position="39"/>
        <end position="257"/>
    </location>
</feature>
<reference evidence="4 5" key="1">
    <citation type="submission" date="2018-03" db="EMBL/GenBank/DDBJ databases">
        <title>Genomic Encyclopedia of Archaeal and Bacterial Type Strains, Phase II (KMG-II): from individual species to whole genera.</title>
        <authorList>
            <person name="Goeker M."/>
        </authorList>
    </citation>
    <scope>NUCLEOTIDE SEQUENCE [LARGE SCALE GENOMIC DNA]</scope>
    <source>
        <strain evidence="4 5">DSM 100065</strain>
    </source>
</reference>
<dbReference type="Proteomes" id="UP000237752">
    <property type="component" value="Unassembled WGS sequence"/>
</dbReference>
<proteinExistence type="predicted"/>
<dbReference type="NCBIfam" id="TIGR03619">
    <property type="entry name" value="F420_Rv2161c"/>
    <property type="match status" value="1"/>
</dbReference>
<dbReference type="InterPro" id="IPR019921">
    <property type="entry name" value="Lucif-like_OxRdtase_Rv2161c"/>
</dbReference>
<evidence type="ECO:0000259" key="3">
    <source>
        <dbReference type="Pfam" id="PF00296"/>
    </source>
</evidence>
<gene>
    <name evidence="4" type="ORF">CLV47_102202</name>
</gene>
<accession>A0A2T1A4N9</accession>